<keyword evidence="5" id="KW-1185">Reference proteome</keyword>
<dbReference type="PRINTS" id="PR00364">
    <property type="entry name" value="DISEASERSIST"/>
</dbReference>
<dbReference type="InterPro" id="IPR002182">
    <property type="entry name" value="NB-ARC"/>
</dbReference>
<reference evidence="4" key="1">
    <citation type="submission" date="2023-12" db="EMBL/GenBank/DDBJ databases">
        <title>Genome assembly of Anisodus tanguticus.</title>
        <authorList>
            <person name="Wang Y.-J."/>
        </authorList>
    </citation>
    <scope>NUCLEOTIDE SEQUENCE</scope>
    <source>
        <strain evidence="4">KB-2021</strain>
        <tissue evidence="4">Leaf</tissue>
    </source>
</reference>
<keyword evidence="1" id="KW-0433">Leucine-rich repeat</keyword>
<dbReference type="SUPFAM" id="SSF52058">
    <property type="entry name" value="L domain-like"/>
    <property type="match status" value="1"/>
</dbReference>
<dbReference type="GO" id="GO:0006952">
    <property type="term" value="P:defense response"/>
    <property type="evidence" value="ECO:0007669"/>
    <property type="project" value="UniProtKB-KW"/>
</dbReference>
<evidence type="ECO:0000256" key="1">
    <source>
        <dbReference type="ARBA" id="ARBA00022614"/>
    </source>
</evidence>
<protein>
    <recommendedName>
        <fullName evidence="3">NB-ARC domain-containing protein</fullName>
    </recommendedName>
</protein>
<dbReference type="Pfam" id="PF00931">
    <property type="entry name" value="NB-ARC"/>
    <property type="match status" value="1"/>
</dbReference>
<dbReference type="AlphaFoldDB" id="A0AAE1UWE2"/>
<dbReference type="Gene3D" id="3.80.10.10">
    <property type="entry name" value="Ribonuclease Inhibitor"/>
    <property type="match status" value="1"/>
</dbReference>
<feature type="domain" description="NB-ARC" evidence="3">
    <location>
        <begin position="25"/>
        <end position="186"/>
    </location>
</feature>
<dbReference type="PANTHER" id="PTHR36766:SF40">
    <property type="entry name" value="DISEASE RESISTANCE PROTEIN RGA3"/>
    <property type="match status" value="1"/>
</dbReference>
<organism evidence="4 5">
    <name type="scientific">Anisodus tanguticus</name>
    <dbReference type="NCBI Taxonomy" id="243964"/>
    <lineage>
        <taxon>Eukaryota</taxon>
        <taxon>Viridiplantae</taxon>
        <taxon>Streptophyta</taxon>
        <taxon>Embryophyta</taxon>
        <taxon>Tracheophyta</taxon>
        <taxon>Spermatophyta</taxon>
        <taxon>Magnoliopsida</taxon>
        <taxon>eudicotyledons</taxon>
        <taxon>Gunneridae</taxon>
        <taxon>Pentapetalae</taxon>
        <taxon>asterids</taxon>
        <taxon>lamiids</taxon>
        <taxon>Solanales</taxon>
        <taxon>Solanaceae</taxon>
        <taxon>Solanoideae</taxon>
        <taxon>Hyoscyameae</taxon>
        <taxon>Anisodus</taxon>
    </lineage>
</organism>
<dbReference type="InterPro" id="IPR042197">
    <property type="entry name" value="Apaf_helical"/>
</dbReference>
<evidence type="ECO:0000313" key="4">
    <source>
        <dbReference type="EMBL" id="KAK4347378.1"/>
    </source>
</evidence>
<accession>A0AAE1UWE2</accession>
<dbReference type="PANTHER" id="PTHR36766">
    <property type="entry name" value="PLANT BROAD-SPECTRUM MILDEW RESISTANCE PROTEIN RPW8"/>
    <property type="match status" value="1"/>
</dbReference>
<dbReference type="InterPro" id="IPR032675">
    <property type="entry name" value="LRR_dom_sf"/>
</dbReference>
<comment type="caution">
    <text evidence="4">The sequence shown here is derived from an EMBL/GenBank/DDBJ whole genome shotgun (WGS) entry which is preliminary data.</text>
</comment>
<dbReference type="InterPro" id="IPR027417">
    <property type="entry name" value="P-loop_NTPase"/>
</dbReference>
<keyword evidence="2" id="KW-0611">Plant defense</keyword>
<evidence type="ECO:0000259" key="3">
    <source>
        <dbReference type="Pfam" id="PF00931"/>
    </source>
</evidence>
<name>A0AAE1UWE2_9SOLA</name>
<dbReference type="Proteomes" id="UP001291623">
    <property type="component" value="Unassembled WGS sequence"/>
</dbReference>
<sequence>MLPTTIELSSKSMVVFEDEEQVLMDKILGGTDQLGVIAIVGMPGLGKTTLSSKLYHHKNIVNRFDVRSWCTCVSQVYDKKKILLELLSYEFECHVAIERSENELIQQVQRRLEKRRYLIVIDDVWSTSICDDLVSIFPDDNNRSRIIVTSRPNASVSYSFCYTHRLSFLAEDKSWLLLRNTVFNKEESCPREFEEIGKEIAKSCAGLRLAIVLIGGLLARLDKKKGYWTKLAKRLSESAKVSGEDEEVSVKKLIEYGLLKVLSHAFDPATSNSFRLVQSLTYSIGLGEHCDPGFISRGHNILDSLEHVDTNEAIIHFNGVEAEKEVCIYHRGDFPMSGIDMFFPQSLKELTLSSCGLSWDEIPTIAALHNLEVFNIHLFAITGRKWTIGVGVFVNLRLLKIEYNSIKYWNMSVDSFPCLEQLVLRWCGKLEEIPESFGSLPSLQKIEVHACCPSARKSAVKIRTMQRDDTKNSDFKVIIFRLR</sequence>
<evidence type="ECO:0000313" key="5">
    <source>
        <dbReference type="Proteomes" id="UP001291623"/>
    </source>
</evidence>
<evidence type="ECO:0000256" key="2">
    <source>
        <dbReference type="ARBA" id="ARBA00022821"/>
    </source>
</evidence>
<dbReference type="GO" id="GO:0043531">
    <property type="term" value="F:ADP binding"/>
    <property type="evidence" value="ECO:0007669"/>
    <property type="project" value="InterPro"/>
</dbReference>
<proteinExistence type="predicted"/>
<dbReference type="EMBL" id="JAVYJV010000018">
    <property type="protein sequence ID" value="KAK4347378.1"/>
    <property type="molecule type" value="Genomic_DNA"/>
</dbReference>
<dbReference type="Gene3D" id="3.40.50.300">
    <property type="entry name" value="P-loop containing nucleotide triphosphate hydrolases"/>
    <property type="match status" value="1"/>
</dbReference>
<dbReference type="Gene3D" id="1.10.8.430">
    <property type="entry name" value="Helical domain of apoptotic protease-activating factors"/>
    <property type="match status" value="1"/>
</dbReference>
<gene>
    <name evidence="4" type="ORF">RND71_033717</name>
</gene>
<dbReference type="SUPFAM" id="SSF52540">
    <property type="entry name" value="P-loop containing nucleoside triphosphate hydrolases"/>
    <property type="match status" value="1"/>
</dbReference>